<proteinExistence type="predicted"/>
<keyword evidence="2" id="KW-1185">Reference proteome</keyword>
<protein>
    <submittedName>
        <fullName evidence="1">Uncharacterized protein</fullName>
    </submittedName>
</protein>
<sequence length="163" mass="18743">MPFPQNSPVSSSPSQWNNDDFNAILAQLLLSAQLELTEEHINQYIRERSNQNLQVIGFSRETFWNKAAILNGLDTVKAVNQIFKVADFDQRITTEMFLPKVSNNGDIKIEDSFDFTRNDGTKVSIDISRRTVRVYIWSQNQYQDKEKIQKKITMLATGRTGPI</sequence>
<gene>
    <name evidence="1" type="ORF">CRE_18341</name>
</gene>
<name>E3NRI6_CAERE</name>
<evidence type="ECO:0000313" key="1">
    <source>
        <dbReference type="EMBL" id="EFO88061.1"/>
    </source>
</evidence>
<dbReference type="HOGENOM" id="CLU_1628577_0_0_1"/>
<dbReference type="InParanoid" id="E3NRI6"/>
<dbReference type="EMBL" id="DS269728">
    <property type="protein sequence ID" value="EFO88061.1"/>
    <property type="molecule type" value="Genomic_DNA"/>
</dbReference>
<accession>E3NRI6</accession>
<dbReference type="AlphaFoldDB" id="E3NRI6"/>
<organism evidence="2">
    <name type="scientific">Caenorhabditis remanei</name>
    <name type="common">Caenorhabditis vulgaris</name>
    <dbReference type="NCBI Taxonomy" id="31234"/>
    <lineage>
        <taxon>Eukaryota</taxon>
        <taxon>Metazoa</taxon>
        <taxon>Ecdysozoa</taxon>
        <taxon>Nematoda</taxon>
        <taxon>Chromadorea</taxon>
        <taxon>Rhabditida</taxon>
        <taxon>Rhabditina</taxon>
        <taxon>Rhabditomorpha</taxon>
        <taxon>Rhabditoidea</taxon>
        <taxon>Rhabditidae</taxon>
        <taxon>Peloderinae</taxon>
        <taxon>Caenorhabditis</taxon>
    </lineage>
</organism>
<evidence type="ECO:0000313" key="2">
    <source>
        <dbReference type="Proteomes" id="UP000008281"/>
    </source>
</evidence>
<reference evidence="1" key="1">
    <citation type="submission" date="2007-07" db="EMBL/GenBank/DDBJ databases">
        <title>PCAP assembly of the Caenorhabditis remanei genome.</title>
        <authorList>
            <consortium name="The Caenorhabditis remanei Sequencing Consortium"/>
            <person name="Wilson R.K."/>
        </authorList>
    </citation>
    <scope>NUCLEOTIDE SEQUENCE [LARGE SCALE GENOMIC DNA]</scope>
    <source>
        <strain evidence="1">PB4641</strain>
    </source>
</reference>
<dbReference type="Proteomes" id="UP000008281">
    <property type="component" value="Unassembled WGS sequence"/>
</dbReference>